<accession>A0A0E9XST6</accession>
<reference evidence="1" key="1">
    <citation type="submission" date="2014-11" db="EMBL/GenBank/DDBJ databases">
        <authorList>
            <person name="Amaro Gonzalez C."/>
        </authorList>
    </citation>
    <scope>NUCLEOTIDE SEQUENCE</scope>
</reference>
<organism evidence="1">
    <name type="scientific">Anguilla anguilla</name>
    <name type="common">European freshwater eel</name>
    <name type="synonym">Muraena anguilla</name>
    <dbReference type="NCBI Taxonomy" id="7936"/>
    <lineage>
        <taxon>Eukaryota</taxon>
        <taxon>Metazoa</taxon>
        <taxon>Chordata</taxon>
        <taxon>Craniata</taxon>
        <taxon>Vertebrata</taxon>
        <taxon>Euteleostomi</taxon>
        <taxon>Actinopterygii</taxon>
        <taxon>Neopterygii</taxon>
        <taxon>Teleostei</taxon>
        <taxon>Anguilliformes</taxon>
        <taxon>Anguillidae</taxon>
        <taxon>Anguilla</taxon>
    </lineage>
</organism>
<reference evidence="1" key="2">
    <citation type="journal article" date="2015" name="Fish Shellfish Immunol.">
        <title>Early steps in the European eel (Anguilla anguilla)-Vibrio vulnificus interaction in the gills: Role of the RtxA13 toxin.</title>
        <authorList>
            <person name="Callol A."/>
            <person name="Pajuelo D."/>
            <person name="Ebbesson L."/>
            <person name="Teles M."/>
            <person name="MacKenzie S."/>
            <person name="Amaro C."/>
        </authorList>
    </citation>
    <scope>NUCLEOTIDE SEQUENCE</scope>
</reference>
<dbReference type="EMBL" id="GBXM01002785">
    <property type="protein sequence ID" value="JAI05793.1"/>
    <property type="molecule type" value="Transcribed_RNA"/>
</dbReference>
<sequence>MFDLFQKSRPVFPIAVTL</sequence>
<dbReference type="AlphaFoldDB" id="A0A0E9XST6"/>
<protein>
    <submittedName>
        <fullName evidence="1">Uncharacterized protein</fullName>
    </submittedName>
</protein>
<evidence type="ECO:0000313" key="1">
    <source>
        <dbReference type="EMBL" id="JAI05793.1"/>
    </source>
</evidence>
<proteinExistence type="predicted"/>
<name>A0A0E9XST6_ANGAN</name>